<dbReference type="KEGG" id="bbgw:UT28_C0001G0823"/>
<gene>
    <name evidence="1" type="ORF">UT28_C0001G0823</name>
</gene>
<protein>
    <submittedName>
        <fullName evidence="1">Uncharacterized protein</fullName>
    </submittedName>
</protein>
<dbReference type="AlphaFoldDB" id="A0A0G4B3S1"/>
<dbReference type="STRING" id="1618337.UT28_C0001G0823"/>
<sequence length="179" mass="20484">MAVWSRTCTICMVLATNYPNGLTMEELFQQCQKDNPERFRFIGILEGALGIINGERDTDSRGVVCWKTVDGKIYYDMERKAYAPTSDSFGFSLYFNGWLKAIHLDNLIAFEPLTPDNSEKCPHGLDWKDVSSPGHCTWDYGKKICYPSSCCANRDQLKIAEMQSEGRRFEDYMKELDGD</sequence>
<name>A0A0G4B3S1_9BACT</name>
<proteinExistence type="predicted"/>
<dbReference type="Proteomes" id="UP000035648">
    <property type="component" value="Chromosome"/>
</dbReference>
<evidence type="ECO:0000313" key="2">
    <source>
        <dbReference type="Proteomes" id="UP000035648"/>
    </source>
</evidence>
<dbReference type="EMBL" id="CP011213">
    <property type="protein sequence ID" value="AKM82601.1"/>
    <property type="molecule type" value="Genomic_DNA"/>
</dbReference>
<evidence type="ECO:0000313" key="1">
    <source>
        <dbReference type="EMBL" id="AKM82601.1"/>
    </source>
</evidence>
<reference evidence="1 2" key="1">
    <citation type="journal article" date="2015" name="Nature">
        <title>rRNA introns, odd ribosomes, and small enigmatic genomes across a large radiation of phyla.</title>
        <authorList>
            <person name="Brown C.T."/>
            <person name="Hug L.A."/>
            <person name="Thomas B.C."/>
            <person name="Sharon I."/>
            <person name="Castelle C.J."/>
            <person name="Singh A."/>
            <person name="Wilkins M.J."/>
            <person name="Williams K.H."/>
            <person name="Banfield J.F."/>
        </authorList>
    </citation>
    <scope>NUCLEOTIDE SEQUENCE [LARGE SCALE GENOMIC DNA]</scope>
</reference>
<organism evidence="1 2">
    <name type="scientific">Berkelbacteria bacterium GW2011_GWE1_39_12</name>
    <dbReference type="NCBI Taxonomy" id="1618337"/>
    <lineage>
        <taxon>Bacteria</taxon>
        <taxon>Candidatus Berkelbacteria</taxon>
    </lineage>
</organism>
<accession>A0A0G4B3S1</accession>